<dbReference type="Gene3D" id="3.30.710.10">
    <property type="entry name" value="Potassium Channel Kv1.1, Chain A"/>
    <property type="match status" value="1"/>
</dbReference>
<feature type="domain" description="BTB" evidence="1">
    <location>
        <begin position="59"/>
        <end position="112"/>
    </location>
</feature>
<name>A0AAN8PE10_POLSC</name>
<accession>A0AAN8PE10</accession>
<dbReference type="CDD" id="cd18186">
    <property type="entry name" value="BTB_POZ_ZBTB_KLHL-like"/>
    <property type="match status" value="1"/>
</dbReference>
<dbReference type="InterPro" id="IPR000210">
    <property type="entry name" value="BTB/POZ_dom"/>
</dbReference>
<gene>
    <name evidence="2" type="ORF">RUM43_003155</name>
</gene>
<evidence type="ECO:0000313" key="2">
    <source>
        <dbReference type="EMBL" id="KAK6629338.1"/>
    </source>
</evidence>
<comment type="caution">
    <text evidence="2">The sequence shown here is derived from an EMBL/GenBank/DDBJ whole genome shotgun (WGS) entry which is preliminary data.</text>
</comment>
<proteinExistence type="predicted"/>
<evidence type="ECO:0000259" key="1">
    <source>
        <dbReference type="PROSITE" id="PS50097"/>
    </source>
</evidence>
<organism evidence="2 3">
    <name type="scientific">Polyplax serrata</name>
    <name type="common">Common mouse louse</name>
    <dbReference type="NCBI Taxonomy" id="468196"/>
    <lineage>
        <taxon>Eukaryota</taxon>
        <taxon>Metazoa</taxon>
        <taxon>Ecdysozoa</taxon>
        <taxon>Arthropoda</taxon>
        <taxon>Hexapoda</taxon>
        <taxon>Insecta</taxon>
        <taxon>Pterygota</taxon>
        <taxon>Neoptera</taxon>
        <taxon>Paraneoptera</taxon>
        <taxon>Psocodea</taxon>
        <taxon>Troctomorpha</taxon>
        <taxon>Phthiraptera</taxon>
        <taxon>Anoplura</taxon>
        <taxon>Polyplacidae</taxon>
        <taxon>Polyplax</taxon>
    </lineage>
</organism>
<sequence>MNVFVDVVKLLTLSFTLGGSAWYGLRVIDNHLKEKQDYFRDKSAMYGKPPEERGEPSCDRVILGVGTREFICSKNVLSKFSEYFEIMFTKDFVEKEMSRIKINVSRKGFQLFCWLTV</sequence>
<dbReference type="Pfam" id="PF00651">
    <property type="entry name" value="BTB"/>
    <property type="match status" value="1"/>
</dbReference>
<dbReference type="InterPro" id="IPR011333">
    <property type="entry name" value="SKP1/BTB/POZ_sf"/>
</dbReference>
<evidence type="ECO:0000313" key="3">
    <source>
        <dbReference type="Proteomes" id="UP001372834"/>
    </source>
</evidence>
<dbReference type="SUPFAM" id="SSF54695">
    <property type="entry name" value="POZ domain"/>
    <property type="match status" value="1"/>
</dbReference>
<dbReference type="EMBL" id="JAWJWE010000036">
    <property type="protein sequence ID" value="KAK6629338.1"/>
    <property type="molecule type" value="Genomic_DNA"/>
</dbReference>
<protein>
    <recommendedName>
        <fullName evidence="1">BTB domain-containing protein</fullName>
    </recommendedName>
</protein>
<dbReference type="PROSITE" id="PS50097">
    <property type="entry name" value="BTB"/>
    <property type="match status" value="1"/>
</dbReference>
<dbReference type="AlphaFoldDB" id="A0AAN8PE10"/>
<reference evidence="2 3" key="1">
    <citation type="submission" date="2023-10" db="EMBL/GenBank/DDBJ databases">
        <title>Genomes of two closely related lineages of the louse Polyplax serrata with different host specificities.</title>
        <authorList>
            <person name="Martinu J."/>
            <person name="Tarabai H."/>
            <person name="Stefka J."/>
            <person name="Hypsa V."/>
        </authorList>
    </citation>
    <scope>NUCLEOTIDE SEQUENCE [LARGE SCALE GENOMIC DNA]</scope>
    <source>
        <strain evidence="2">HR10_N</strain>
    </source>
</reference>
<dbReference type="Proteomes" id="UP001372834">
    <property type="component" value="Unassembled WGS sequence"/>
</dbReference>